<proteinExistence type="predicted"/>
<evidence type="ECO:0000313" key="2">
    <source>
        <dbReference type="EMBL" id="KUM49863.1"/>
    </source>
</evidence>
<keyword evidence="1" id="KW-0472">Membrane</keyword>
<organism evidence="2">
    <name type="scientific">Picea glauca</name>
    <name type="common">White spruce</name>
    <name type="synonym">Pinus glauca</name>
    <dbReference type="NCBI Taxonomy" id="3330"/>
    <lineage>
        <taxon>Eukaryota</taxon>
        <taxon>Viridiplantae</taxon>
        <taxon>Streptophyta</taxon>
        <taxon>Embryophyta</taxon>
        <taxon>Tracheophyta</taxon>
        <taxon>Spermatophyta</taxon>
        <taxon>Pinopsida</taxon>
        <taxon>Pinidae</taxon>
        <taxon>Conifers I</taxon>
        <taxon>Pinales</taxon>
        <taxon>Pinaceae</taxon>
        <taxon>Picea</taxon>
    </lineage>
</organism>
<reference evidence="2" key="1">
    <citation type="journal article" date="2015" name="Genome Biol. Evol.">
        <title>Organellar Genomes of White Spruce (Picea glauca): Assembly and Annotation.</title>
        <authorList>
            <person name="Jackman S.D."/>
            <person name="Warren R.L."/>
            <person name="Gibb E.A."/>
            <person name="Vandervalk B.P."/>
            <person name="Mohamadi H."/>
            <person name="Chu J."/>
            <person name="Raymond A."/>
            <person name="Pleasance S."/>
            <person name="Coope R."/>
            <person name="Wildung M.R."/>
            <person name="Ritland C.E."/>
            <person name="Bousquet J."/>
            <person name="Jones S.J."/>
            <person name="Bohlmann J."/>
            <person name="Birol I."/>
        </authorList>
    </citation>
    <scope>NUCLEOTIDE SEQUENCE [LARGE SCALE GENOMIC DNA]</scope>
    <source>
        <tissue evidence="2">Flushing bud</tissue>
    </source>
</reference>
<dbReference type="AlphaFoldDB" id="A0A117NIE8"/>
<dbReference type="EMBL" id="LKAM01000002">
    <property type="protein sequence ID" value="KUM49863.1"/>
    <property type="molecule type" value="Genomic_DNA"/>
</dbReference>
<accession>A0A117NIE8</accession>
<gene>
    <name evidence="2" type="ORF">ABT39_MTgene3090</name>
</gene>
<keyword evidence="2" id="KW-0496">Mitochondrion</keyword>
<keyword evidence="1" id="KW-1133">Transmembrane helix</keyword>
<evidence type="ECO:0000256" key="1">
    <source>
        <dbReference type="SAM" id="Phobius"/>
    </source>
</evidence>
<protein>
    <submittedName>
        <fullName evidence="2">Uncharacterized protein</fullName>
    </submittedName>
</protein>
<comment type="caution">
    <text evidence="2">The sequence shown here is derived from an EMBL/GenBank/DDBJ whole genome shotgun (WGS) entry which is preliminary data.</text>
</comment>
<geneLocation type="mitochondrion" evidence="2"/>
<feature type="transmembrane region" description="Helical" evidence="1">
    <location>
        <begin position="12"/>
        <end position="31"/>
    </location>
</feature>
<sequence length="41" mass="5166">MPNMRYSLVYTYPYFIVYPYRTVSVMIHFNMGEEIRLHNYR</sequence>
<name>A0A117NIE8_PICGL</name>
<keyword evidence="1" id="KW-0812">Transmembrane</keyword>